<feature type="compositionally biased region" description="Low complexity" evidence="5">
    <location>
        <begin position="23"/>
        <end position="36"/>
    </location>
</feature>
<dbReference type="InterPro" id="IPR003439">
    <property type="entry name" value="ABC_transporter-like_ATP-bd"/>
</dbReference>
<dbReference type="PANTHER" id="PTHR19229">
    <property type="entry name" value="ATP-BINDING CASSETTE TRANSPORTER SUBFAMILY A ABCA"/>
    <property type="match status" value="1"/>
</dbReference>
<feature type="transmembrane region" description="Helical" evidence="6">
    <location>
        <begin position="526"/>
        <end position="544"/>
    </location>
</feature>
<keyword evidence="3" id="KW-0547">Nucleotide-binding</keyword>
<evidence type="ECO:0000256" key="4">
    <source>
        <dbReference type="ARBA" id="ARBA00022840"/>
    </source>
</evidence>
<feature type="transmembrane region" description="Helical" evidence="6">
    <location>
        <begin position="450"/>
        <end position="470"/>
    </location>
</feature>
<dbReference type="GO" id="GO:0016020">
    <property type="term" value="C:membrane"/>
    <property type="evidence" value="ECO:0007669"/>
    <property type="project" value="InterPro"/>
</dbReference>
<dbReference type="VEuPathDB" id="TrichDB:TVAG_173120"/>
<evidence type="ECO:0000256" key="5">
    <source>
        <dbReference type="SAM" id="MobiDB-lite"/>
    </source>
</evidence>
<evidence type="ECO:0000313" key="8">
    <source>
        <dbReference type="EMBL" id="EAY21054.1"/>
    </source>
</evidence>
<dbReference type="SMART" id="SM00382">
    <property type="entry name" value="AAA"/>
    <property type="match status" value="1"/>
</dbReference>
<evidence type="ECO:0000256" key="3">
    <source>
        <dbReference type="ARBA" id="ARBA00022741"/>
    </source>
</evidence>
<dbReference type="AlphaFoldDB" id="A2DF62"/>
<dbReference type="GO" id="GO:0006869">
    <property type="term" value="P:lipid transport"/>
    <property type="evidence" value="ECO:0000318"/>
    <property type="project" value="GO_Central"/>
</dbReference>
<evidence type="ECO:0000256" key="1">
    <source>
        <dbReference type="ARBA" id="ARBA00022448"/>
    </source>
</evidence>
<gene>
    <name evidence="8" type="ORF">TVAG_173120</name>
</gene>
<dbReference type="FunFam" id="3.40.50.300:FF:001998">
    <property type="entry name" value="ABC transporter family protein"/>
    <property type="match status" value="1"/>
</dbReference>
<dbReference type="PANTHER" id="PTHR19229:SF36">
    <property type="entry name" value="ATP-BINDING CASSETTE SUB-FAMILY A MEMBER 2"/>
    <property type="match status" value="1"/>
</dbReference>
<keyword evidence="2" id="KW-0677">Repeat</keyword>
<dbReference type="KEGG" id="tva:5466602"/>
<dbReference type="GO" id="GO:0005524">
    <property type="term" value="F:ATP binding"/>
    <property type="evidence" value="ECO:0007669"/>
    <property type="project" value="UniProtKB-KW"/>
</dbReference>
<dbReference type="OrthoDB" id="6500128at2759"/>
<organism evidence="8 9">
    <name type="scientific">Trichomonas vaginalis (strain ATCC PRA-98 / G3)</name>
    <dbReference type="NCBI Taxonomy" id="412133"/>
    <lineage>
        <taxon>Eukaryota</taxon>
        <taxon>Metamonada</taxon>
        <taxon>Parabasalia</taxon>
        <taxon>Trichomonadida</taxon>
        <taxon>Trichomonadidae</taxon>
        <taxon>Trichomonas</taxon>
    </lineage>
</organism>
<keyword evidence="9" id="KW-1185">Reference proteome</keyword>
<dbReference type="GO" id="GO:0016887">
    <property type="term" value="F:ATP hydrolysis activity"/>
    <property type="evidence" value="ECO:0007669"/>
    <property type="project" value="InterPro"/>
</dbReference>
<feature type="transmembrane region" description="Helical" evidence="6">
    <location>
        <begin position="482"/>
        <end position="506"/>
    </location>
</feature>
<dbReference type="Proteomes" id="UP000001542">
    <property type="component" value="Unassembled WGS sequence"/>
</dbReference>
<dbReference type="GO" id="GO:0042626">
    <property type="term" value="F:ATPase-coupled transmembrane transporter activity"/>
    <property type="evidence" value="ECO:0000318"/>
    <property type="project" value="GO_Central"/>
</dbReference>
<accession>A2DF62</accession>
<evidence type="ECO:0000256" key="6">
    <source>
        <dbReference type="SAM" id="Phobius"/>
    </source>
</evidence>
<dbReference type="Pfam" id="PF00005">
    <property type="entry name" value="ABC_tran"/>
    <property type="match status" value="1"/>
</dbReference>
<evidence type="ECO:0000313" key="9">
    <source>
        <dbReference type="Proteomes" id="UP000001542"/>
    </source>
</evidence>
<feature type="transmembrane region" description="Helical" evidence="6">
    <location>
        <begin position="417"/>
        <end position="438"/>
    </location>
</feature>
<proteinExistence type="predicted"/>
<dbReference type="EMBL" id="DS113193">
    <property type="protein sequence ID" value="EAY21054.1"/>
    <property type="molecule type" value="Genomic_DNA"/>
</dbReference>
<sequence length="918" mass="103420">MSDSEASDIPVVPTGTPSPNPEPQTTTPEQAQDATPAPAPPPAPAATEAPKEEKPAPVATPRASETPRSSRVQRRTTDIIAANPEMDEEQERENDKKNSPAGAQFKAMFYRRWIGVKRSLVSVISNIIVTLVVSCLAIIVKVLMDSIVEDQFIKYNFTAYPFEAIDLAVIASDYKNNFTNKPFQQKYINVLTEIFKNDTGHDPVIHLFDNIEDANKFTSKCREEGIFVALGIGLPEEFNPQGGNNLTMLWNDTMSMSINTLLFSNQSLISYVNIYRLEYAMLTTPTVPAAWDLPFMAEMKGYLLGNYSLYGFNPHANFNIIYSLLAGQGRDIVFSVVAPLLIAAGLTSIITTVIITPILDIQGPIRAYMVSCSLEILPYWVVTFIFDFIIWTIEVTLVWLLFVVCSIPNFSKNLGQSYYIIWICGPSMILYIYVLSFLFTNADSAARNAFIVNIILLIIPIIVTLVTLDFNDPLSSIKKTDWCGWIYGLFPPLLMEGYMQQVFIYYNYNTEGLKYYFKSSSSAQPYSLYVFIDIVLYGGILTFIEKWRIYLQRKAAKSNFGDYHDFFDEQKKKHPVTQEAHDMEDEVEHTTDYAVRIHNVSRLFFNTEGKPIPAVNKVSLGVKKGSLFGFLGANGAGKTTLINMITSLLPPSDGTIEINGKDIMVENDPSLLAVCPQFNTHLCMDMTIKEHFHFYSLLQRMSPEHEARNSQRLLQLLELESFADTPIRELSEGDVRKLAIALSFLGRAKIILLDEPTATLDPVSRRQVHEMILYYRGQKTFMLCTHLLSEAEALCDNISIMIKGNVYTVGSPQYLQSKFGTDYKVDMQLNDETDKTGELVDKFFQENIPQAVLSIKRPVARIYNVPATSIELGKLFKKMEKGKRNGNGYSYYTCSSSSLEKVFMEIVRISEGDEGTLM</sequence>
<dbReference type="GO" id="GO:0005319">
    <property type="term" value="F:lipid transporter activity"/>
    <property type="evidence" value="ECO:0000318"/>
    <property type="project" value="GO_Central"/>
</dbReference>
<dbReference type="VEuPathDB" id="TrichDB:TVAGG3_0532230"/>
<dbReference type="InterPro" id="IPR026082">
    <property type="entry name" value="ABCA"/>
</dbReference>
<keyword evidence="6" id="KW-1133">Transmembrane helix</keyword>
<feature type="domain" description="ABC transporter" evidence="7">
    <location>
        <begin position="595"/>
        <end position="828"/>
    </location>
</feature>
<dbReference type="PROSITE" id="PS50893">
    <property type="entry name" value="ABC_TRANSPORTER_2"/>
    <property type="match status" value="1"/>
</dbReference>
<name>A2DF62_TRIV3</name>
<keyword evidence="1" id="KW-0813">Transport</keyword>
<dbReference type="InterPro" id="IPR027417">
    <property type="entry name" value="P-loop_NTPase"/>
</dbReference>
<protein>
    <submittedName>
        <fullName evidence="8">ABC transporter family protein</fullName>
    </submittedName>
</protein>
<reference evidence="8" key="1">
    <citation type="submission" date="2006-10" db="EMBL/GenBank/DDBJ databases">
        <authorList>
            <person name="Amadeo P."/>
            <person name="Zhao Q."/>
            <person name="Wortman J."/>
            <person name="Fraser-Liggett C."/>
            <person name="Carlton J."/>
        </authorList>
    </citation>
    <scope>NUCLEOTIDE SEQUENCE</scope>
    <source>
        <strain evidence="8">G3</strain>
    </source>
</reference>
<dbReference type="InParanoid" id="A2DF62"/>
<keyword evidence="6" id="KW-0812">Transmembrane</keyword>
<keyword evidence="4" id="KW-0067">ATP-binding</keyword>
<dbReference type="SUPFAM" id="SSF52540">
    <property type="entry name" value="P-loop containing nucleoside triphosphate hydrolases"/>
    <property type="match status" value="1"/>
</dbReference>
<keyword evidence="6" id="KW-0472">Membrane</keyword>
<dbReference type="Gene3D" id="3.40.50.300">
    <property type="entry name" value="P-loop containing nucleotide triphosphate hydrolases"/>
    <property type="match status" value="1"/>
</dbReference>
<feature type="transmembrane region" description="Helical" evidence="6">
    <location>
        <begin position="120"/>
        <end position="144"/>
    </location>
</feature>
<evidence type="ECO:0000259" key="7">
    <source>
        <dbReference type="PROSITE" id="PS50893"/>
    </source>
</evidence>
<feature type="region of interest" description="Disordered" evidence="5">
    <location>
        <begin position="1"/>
        <end position="100"/>
    </location>
</feature>
<dbReference type="InterPro" id="IPR003593">
    <property type="entry name" value="AAA+_ATPase"/>
</dbReference>
<reference evidence="8" key="2">
    <citation type="journal article" date="2007" name="Science">
        <title>Draft genome sequence of the sexually transmitted pathogen Trichomonas vaginalis.</title>
        <authorList>
            <person name="Carlton J.M."/>
            <person name="Hirt R.P."/>
            <person name="Silva J.C."/>
            <person name="Delcher A.L."/>
            <person name="Schatz M."/>
            <person name="Zhao Q."/>
            <person name="Wortman J.R."/>
            <person name="Bidwell S.L."/>
            <person name="Alsmark U.C.M."/>
            <person name="Besteiro S."/>
            <person name="Sicheritz-Ponten T."/>
            <person name="Noel C.J."/>
            <person name="Dacks J.B."/>
            <person name="Foster P.G."/>
            <person name="Simillion C."/>
            <person name="Van de Peer Y."/>
            <person name="Miranda-Saavedra D."/>
            <person name="Barton G.J."/>
            <person name="Westrop G.D."/>
            <person name="Mueller S."/>
            <person name="Dessi D."/>
            <person name="Fiori P.L."/>
            <person name="Ren Q."/>
            <person name="Paulsen I."/>
            <person name="Zhang H."/>
            <person name="Bastida-Corcuera F.D."/>
            <person name="Simoes-Barbosa A."/>
            <person name="Brown M.T."/>
            <person name="Hayes R.D."/>
            <person name="Mukherjee M."/>
            <person name="Okumura C.Y."/>
            <person name="Schneider R."/>
            <person name="Smith A.J."/>
            <person name="Vanacova S."/>
            <person name="Villalvazo M."/>
            <person name="Haas B.J."/>
            <person name="Pertea M."/>
            <person name="Feldblyum T.V."/>
            <person name="Utterback T.R."/>
            <person name="Shu C.L."/>
            <person name="Osoegawa K."/>
            <person name="de Jong P.J."/>
            <person name="Hrdy I."/>
            <person name="Horvathova L."/>
            <person name="Zubacova Z."/>
            <person name="Dolezal P."/>
            <person name="Malik S.B."/>
            <person name="Logsdon J.M. Jr."/>
            <person name="Henze K."/>
            <person name="Gupta A."/>
            <person name="Wang C.C."/>
            <person name="Dunne R.L."/>
            <person name="Upcroft J.A."/>
            <person name="Upcroft P."/>
            <person name="White O."/>
            <person name="Salzberg S.L."/>
            <person name="Tang P."/>
            <person name="Chiu C.-H."/>
            <person name="Lee Y.-S."/>
            <person name="Embley T.M."/>
            <person name="Coombs G.H."/>
            <person name="Mottram J.C."/>
            <person name="Tachezy J."/>
            <person name="Fraser-Liggett C.M."/>
            <person name="Johnson P.J."/>
        </authorList>
    </citation>
    <scope>NUCLEOTIDE SEQUENCE [LARGE SCALE GENOMIC DNA]</scope>
    <source>
        <strain evidence="8">G3</strain>
    </source>
</reference>
<dbReference type="STRING" id="5722.A2DF62"/>
<evidence type="ECO:0000256" key="2">
    <source>
        <dbReference type="ARBA" id="ARBA00022737"/>
    </source>
</evidence>
<dbReference type="GO" id="GO:0140359">
    <property type="term" value="F:ABC-type transporter activity"/>
    <property type="evidence" value="ECO:0007669"/>
    <property type="project" value="InterPro"/>
</dbReference>
<dbReference type="CDD" id="cd03263">
    <property type="entry name" value="ABC_subfamily_A"/>
    <property type="match status" value="1"/>
</dbReference>
<dbReference type="eggNOG" id="KOG0059">
    <property type="taxonomic scope" value="Eukaryota"/>
</dbReference>
<feature type="transmembrane region" description="Helical" evidence="6">
    <location>
        <begin position="332"/>
        <end position="359"/>
    </location>
</feature>
<feature type="transmembrane region" description="Helical" evidence="6">
    <location>
        <begin position="379"/>
        <end position="405"/>
    </location>
</feature>